<accession>T0F341</accession>
<dbReference type="Proteomes" id="UP000015454">
    <property type="component" value="Unassembled WGS sequence"/>
</dbReference>
<evidence type="ECO:0000259" key="2">
    <source>
        <dbReference type="SMART" id="SM00867"/>
    </source>
</evidence>
<feature type="chain" id="PRO_5004562936" evidence="1">
    <location>
        <begin position="23"/>
        <end position="196"/>
    </location>
</feature>
<evidence type="ECO:0000256" key="1">
    <source>
        <dbReference type="SAM" id="SignalP"/>
    </source>
</evidence>
<dbReference type="InterPro" id="IPR007372">
    <property type="entry name" value="Lipid/polyisoprenoid-bd_YceI"/>
</dbReference>
<proteinExistence type="predicted"/>
<evidence type="ECO:0000313" key="4">
    <source>
        <dbReference type="Proteomes" id="UP000015454"/>
    </source>
</evidence>
<dbReference type="InterPro" id="IPR036761">
    <property type="entry name" value="TTHA0802/YceI-like_sf"/>
</dbReference>
<dbReference type="AlphaFoldDB" id="T0F341"/>
<evidence type="ECO:0000313" key="3">
    <source>
        <dbReference type="EMBL" id="EQA45515.1"/>
    </source>
</evidence>
<dbReference type="Gene3D" id="2.40.128.110">
    <property type="entry name" value="Lipid/polyisoprenoid-binding, YceI-like"/>
    <property type="match status" value="1"/>
</dbReference>
<dbReference type="PANTHER" id="PTHR34406">
    <property type="entry name" value="PROTEIN YCEI"/>
    <property type="match status" value="1"/>
</dbReference>
<keyword evidence="4" id="KW-1185">Reference proteome</keyword>
<dbReference type="STRING" id="1049789.LEP1GSC050_2875"/>
<gene>
    <name evidence="3" type="ORF">LEP1GSC050_2875</name>
</gene>
<dbReference type="OrthoDB" id="9811006at2"/>
<dbReference type="Pfam" id="PF04264">
    <property type="entry name" value="YceI"/>
    <property type="match status" value="1"/>
</dbReference>
<feature type="signal peptide" evidence="1">
    <location>
        <begin position="1"/>
        <end position="22"/>
    </location>
</feature>
<dbReference type="RefSeq" id="WP_010571072.1">
    <property type="nucleotide sequence ID" value="NZ_AHMO02000008.1"/>
</dbReference>
<sequence>MNKKNILLALLLGAFAFTSAQAGNFKLDNAHTSVGFKVKHLAISNVPGTFKEYNGKFTFDEKTNSLTGLEVTIQAASVSTNDADRDKHLKAKDFFDVSEFSTITFKATKASVKKGSVSKVTGELTIKGVTKPIVLDVKYGGSAKDPWGNTHLAFEAETKINRKDFGLTWNKTLETGGVLVGEEVSIRIEGEAVPEQ</sequence>
<protein>
    <submittedName>
        <fullName evidence="3">YceI-like domain protein</fullName>
    </submittedName>
</protein>
<keyword evidence="1" id="KW-0732">Signal</keyword>
<dbReference type="EMBL" id="AHMO02000008">
    <property type="protein sequence ID" value="EQA45515.1"/>
    <property type="molecule type" value="Genomic_DNA"/>
</dbReference>
<name>T0F341_9LEPT</name>
<feature type="domain" description="Lipid/polyisoprenoid-binding YceI-like" evidence="2">
    <location>
        <begin position="24"/>
        <end position="193"/>
    </location>
</feature>
<organism evidence="3 4">
    <name type="scientific">Leptospira broomii serovar Hurstbridge str. 5399</name>
    <dbReference type="NCBI Taxonomy" id="1049789"/>
    <lineage>
        <taxon>Bacteria</taxon>
        <taxon>Pseudomonadati</taxon>
        <taxon>Spirochaetota</taxon>
        <taxon>Spirochaetia</taxon>
        <taxon>Leptospirales</taxon>
        <taxon>Leptospiraceae</taxon>
        <taxon>Leptospira</taxon>
    </lineage>
</organism>
<dbReference type="SMART" id="SM00867">
    <property type="entry name" value="YceI"/>
    <property type="match status" value="1"/>
</dbReference>
<reference evidence="3" key="1">
    <citation type="submission" date="2013-05" db="EMBL/GenBank/DDBJ databases">
        <authorList>
            <person name="Harkins D.M."/>
            <person name="Durkin A.S."/>
            <person name="Brinkac L.M."/>
            <person name="Haft D.H."/>
            <person name="Selengut J.D."/>
            <person name="Sanka R."/>
            <person name="DePew J."/>
            <person name="Purushe J."/>
            <person name="Hartskeerl R.A."/>
            <person name="Ahmed A."/>
            <person name="van der Linden H."/>
            <person name="Goris M.G.A."/>
            <person name="Vinetz J.M."/>
            <person name="Sutton G.G."/>
            <person name="Nierman W.C."/>
            <person name="Fouts D.E."/>
        </authorList>
    </citation>
    <scope>NUCLEOTIDE SEQUENCE [LARGE SCALE GENOMIC DNA]</scope>
    <source>
        <strain evidence="3">5399</strain>
    </source>
</reference>
<dbReference type="PANTHER" id="PTHR34406:SF1">
    <property type="entry name" value="PROTEIN YCEI"/>
    <property type="match status" value="1"/>
</dbReference>
<dbReference type="SUPFAM" id="SSF101874">
    <property type="entry name" value="YceI-like"/>
    <property type="match status" value="1"/>
</dbReference>
<comment type="caution">
    <text evidence="3">The sequence shown here is derived from an EMBL/GenBank/DDBJ whole genome shotgun (WGS) entry which is preliminary data.</text>
</comment>